<evidence type="ECO:0000313" key="2">
    <source>
        <dbReference type="Proteomes" id="UP001180515"/>
    </source>
</evidence>
<dbReference type="EMBL" id="JARQAG010000006">
    <property type="protein sequence ID" value="MDT2731744.1"/>
    <property type="molecule type" value="Genomic_DNA"/>
</dbReference>
<name>A0AAE4L0E9_9STRE</name>
<dbReference type="AlphaFoldDB" id="A0AAE4L0E9"/>
<dbReference type="InterPro" id="IPR010144">
    <property type="entry name" value="CRISPR-assoc_prot_Csd1-typ"/>
</dbReference>
<reference evidence="1" key="1">
    <citation type="submission" date="2023-03" db="EMBL/GenBank/DDBJ databases">
        <authorList>
            <person name="Shen W."/>
            <person name="Cai J."/>
        </authorList>
    </citation>
    <scope>NUCLEOTIDE SEQUENCE</scope>
    <source>
        <strain evidence="1">P82-2</strain>
    </source>
</reference>
<organism evidence="1 2">
    <name type="scientific">Streptococcus parauberis</name>
    <dbReference type="NCBI Taxonomy" id="1348"/>
    <lineage>
        <taxon>Bacteria</taxon>
        <taxon>Bacillati</taxon>
        <taxon>Bacillota</taxon>
        <taxon>Bacilli</taxon>
        <taxon>Lactobacillales</taxon>
        <taxon>Streptococcaceae</taxon>
        <taxon>Streptococcus</taxon>
    </lineage>
</organism>
<accession>A0AAE4L0E9</accession>
<proteinExistence type="predicted"/>
<comment type="caution">
    <text evidence="1">The sequence shown here is derived from an EMBL/GenBank/DDBJ whole genome shotgun (WGS) entry which is preliminary data.</text>
</comment>
<dbReference type="NCBIfam" id="TIGR01863">
    <property type="entry name" value="cas_Csd1"/>
    <property type="match status" value="1"/>
</dbReference>
<protein>
    <submittedName>
        <fullName evidence="1">Type I-C CRISPR-associated protein Cas8c/Csd1</fullName>
    </submittedName>
</protein>
<dbReference type="Pfam" id="PF09709">
    <property type="entry name" value="Cas_Csd1"/>
    <property type="match status" value="1"/>
</dbReference>
<sequence>MDFFTSLLKAYEGAEKENYVDNPAKSGPVLLPIYHTSLKSNGKNVISVKLDKSGEFISAEFLGDKEVIVFPVTLDSVARAGKNPAPHPLVDKFSYFVLEVNQDQYDTYHKQLNNWVRACPEGEVRDYLKLIQHATLQADFSGKIIDSLMSEPYQRDGLVLTYDLEAKKSRTMDLSACFLEFSVVDFIGLKTVTVTNFTEFHHSYISYVESHQKDLVLCNISGRKEVLATKHRGLIGNAKLISVSNNNETYKGRFKERDDVFTVGNQTSEKIHLMAKYFLENENTHTWLGGGQQLINWFSDDLINESQLTVTNPVNSLFNYEDIKVQKTNFTITQENKNIGKSFIRGQKQFSDTSNYYAAILNKTNDGRIALKYFRELKASKLLENLEEWQNRYSWERRLKDRTYGDYTPSLMQIILAAYGVDRDRFLELDNDNFKSDQFQKLVTNLIDGKPIPFSIVKKLEENIKQRQKYAKHWYQVQQVSLGILHKQNGEELSPMLDHTNQNRSYLFGRLLAIFELIETMRYKLDNSDSGRVTNAERYWTAYTGQPTKIMMLLENKIKPYEETLKLNSRGSWSKLNKEKEEIMQLLTPLLETETMEKPLDYRFMFGYYAEKKFYYTKQEIMTNEGEE</sequence>
<gene>
    <name evidence="1" type="primary">cas8c</name>
    <name evidence="1" type="ORF">P7G31_05735</name>
</gene>
<dbReference type="Proteomes" id="UP001180515">
    <property type="component" value="Unassembled WGS sequence"/>
</dbReference>
<dbReference type="RefSeq" id="WP_311982089.1">
    <property type="nucleotide sequence ID" value="NZ_JARQAG010000006.1"/>
</dbReference>
<evidence type="ECO:0000313" key="1">
    <source>
        <dbReference type="EMBL" id="MDT2731744.1"/>
    </source>
</evidence>